<keyword evidence="6" id="KW-1185">Reference proteome</keyword>
<dbReference type="Gene3D" id="1.25.40.10">
    <property type="entry name" value="Tetratricopeptide repeat domain"/>
    <property type="match status" value="6"/>
</dbReference>
<dbReference type="GO" id="GO:0005739">
    <property type="term" value="C:mitochondrion"/>
    <property type="evidence" value="ECO:0007669"/>
    <property type="project" value="UniProtKB-ARBA"/>
</dbReference>
<sequence length="786" mass="85881">MYYYSRAWYLHLISKSKTLPQLTQIQAHLTLSGLLSSSSAADPIPATRLLQRLSSLSAVDHSLLLFSSLPSPDLFLHNLLISSLSLHRRPSSSLRLYSSLLRLPLCPDNFTFSFAISASASLPSLIPGRLLHAHSILSGYASDRFVGSALVSLYLRFSSVASAEKVFDRITDPDPVCWNTVISGLSWNSRFHDALRVFERMIGEGQPFDSTTLAAVLPAAAELLELHLGMNLHCLALKCGFESHVRVLTGLVSMYSKCGDVSAAGFLFRGIDGPDLIAYNAMISGYTSYGDVASSVKLLKELLIGERPNSSTLVGLIPVSSPFGHADLSRSVHGLSVKCGFSSVCAVSTALVTVYARTDDADSARRLFDELPPWERSLASWNAMISGYAQCGRTDAAVSLFGEMTQTTALRPNPVTAASVLSACAQIGAISLGRWARGIIAREELEANVFVSTALIDMYAKCGSIADARRTFDEMPEKNVVSYNVMISGYGLHGRGREGLELFEEMLGSGVAPTPLTFLSVLYACSHSGLVEEGRRVFQSMVEVHRVDPKPEHYACMVDLLGRAGRLEEAHRFIESMDQEPGPGVLGALLGACNKHKNTKLARAVSEKLFELEPERASHYVVMSNIHSAERNYREAAVVREAAWRKRLTKTPGCSLIEVGGGLHVFTSGDRSHGRSDAIYTMLEALGAKIAEAGYRMESEVALFDVEEEEKENMVKVHSEKLAIAFGLLGTEVGAEIRVIKNLRVCLDCHNWTKFVSKVMGRVIVVRDANRFHHFKDGICSCGDFW</sequence>
<feature type="domain" description="DYW" evidence="4">
    <location>
        <begin position="694"/>
        <end position="786"/>
    </location>
</feature>
<dbReference type="Pfam" id="PF13041">
    <property type="entry name" value="PPR_2"/>
    <property type="match status" value="2"/>
</dbReference>
<reference evidence="5" key="2">
    <citation type="submission" date="2023-06" db="EMBL/GenBank/DDBJ databases">
        <authorList>
            <person name="Ma L."/>
            <person name="Liu K.-W."/>
            <person name="Li Z."/>
            <person name="Hsiao Y.-Y."/>
            <person name="Qi Y."/>
            <person name="Fu T."/>
            <person name="Tang G."/>
            <person name="Zhang D."/>
            <person name="Sun W.-H."/>
            <person name="Liu D.-K."/>
            <person name="Li Y."/>
            <person name="Chen G.-Z."/>
            <person name="Liu X.-D."/>
            <person name="Liao X.-Y."/>
            <person name="Jiang Y.-T."/>
            <person name="Yu X."/>
            <person name="Hao Y."/>
            <person name="Huang J."/>
            <person name="Zhao X.-W."/>
            <person name="Ke S."/>
            <person name="Chen Y.-Y."/>
            <person name="Wu W.-L."/>
            <person name="Hsu J.-L."/>
            <person name="Lin Y.-F."/>
            <person name="Huang M.-D."/>
            <person name="Li C.-Y."/>
            <person name="Huang L."/>
            <person name="Wang Z.-W."/>
            <person name="Zhao X."/>
            <person name="Zhong W.-Y."/>
            <person name="Peng D.-H."/>
            <person name="Ahmad S."/>
            <person name="Lan S."/>
            <person name="Zhang J.-S."/>
            <person name="Tsai W.-C."/>
            <person name="Van De Peer Y."/>
            <person name="Liu Z.-J."/>
        </authorList>
    </citation>
    <scope>NUCLEOTIDE SEQUENCE</scope>
    <source>
        <strain evidence="5">CP</strain>
        <tissue evidence="5">Leaves</tissue>
    </source>
</reference>
<organism evidence="5 6">
    <name type="scientific">Acorus calamus</name>
    <name type="common">Sweet flag</name>
    <dbReference type="NCBI Taxonomy" id="4465"/>
    <lineage>
        <taxon>Eukaryota</taxon>
        <taxon>Viridiplantae</taxon>
        <taxon>Streptophyta</taxon>
        <taxon>Embryophyta</taxon>
        <taxon>Tracheophyta</taxon>
        <taxon>Spermatophyta</taxon>
        <taxon>Magnoliopsida</taxon>
        <taxon>Liliopsida</taxon>
        <taxon>Acoraceae</taxon>
        <taxon>Acorus</taxon>
    </lineage>
</organism>
<dbReference type="GO" id="GO:0008270">
    <property type="term" value="F:zinc ion binding"/>
    <property type="evidence" value="ECO:0007669"/>
    <property type="project" value="InterPro"/>
</dbReference>
<evidence type="ECO:0000256" key="3">
    <source>
        <dbReference type="PROSITE-ProRule" id="PRU00708"/>
    </source>
</evidence>
<dbReference type="EMBL" id="JAUJYO010000005">
    <property type="protein sequence ID" value="KAK1315652.1"/>
    <property type="molecule type" value="Genomic_DNA"/>
</dbReference>
<dbReference type="Pfam" id="PF20431">
    <property type="entry name" value="E_motif"/>
    <property type="match status" value="1"/>
</dbReference>
<gene>
    <name evidence="5" type="primary">DYW9</name>
    <name evidence="5" type="ORF">QJS10_CPA05g02239</name>
</gene>
<feature type="repeat" description="PPR" evidence="3">
    <location>
        <begin position="448"/>
        <end position="478"/>
    </location>
</feature>
<dbReference type="Proteomes" id="UP001180020">
    <property type="component" value="Unassembled WGS sequence"/>
</dbReference>
<name>A0AAV9EU01_ACOCL</name>
<comment type="caution">
    <text evidence="5">The sequence shown here is derived from an EMBL/GenBank/DDBJ whole genome shotgun (WGS) entry which is preliminary data.</text>
</comment>
<dbReference type="AlphaFoldDB" id="A0AAV9EU01"/>
<dbReference type="PANTHER" id="PTHR47926">
    <property type="entry name" value="PENTATRICOPEPTIDE REPEAT-CONTAINING PROTEIN"/>
    <property type="match status" value="1"/>
</dbReference>
<dbReference type="PANTHER" id="PTHR47926:SF452">
    <property type="entry name" value="PENTATRICOPEPTIDE REPEAT-CONTAINING PROTEIN"/>
    <property type="match status" value="1"/>
</dbReference>
<dbReference type="GO" id="GO:0009451">
    <property type="term" value="P:RNA modification"/>
    <property type="evidence" value="ECO:0007669"/>
    <property type="project" value="InterPro"/>
</dbReference>
<evidence type="ECO:0000313" key="6">
    <source>
        <dbReference type="Proteomes" id="UP001180020"/>
    </source>
</evidence>
<dbReference type="GO" id="GO:0003723">
    <property type="term" value="F:RNA binding"/>
    <property type="evidence" value="ECO:0007669"/>
    <property type="project" value="InterPro"/>
</dbReference>
<evidence type="ECO:0000313" key="5">
    <source>
        <dbReference type="EMBL" id="KAK1315652.1"/>
    </source>
</evidence>
<feature type="repeat" description="PPR" evidence="3">
    <location>
        <begin position="377"/>
        <end position="407"/>
    </location>
</feature>
<dbReference type="FunFam" id="1.25.40.10:FF:000364">
    <property type="entry name" value="Pentatricopeptide repeat (PPR-like) superfamily protein"/>
    <property type="match status" value="1"/>
</dbReference>
<dbReference type="InterPro" id="IPR002885">
    <property type="entry name" value="PPR_rpt"/>
</dbReference>
<dbReference type="SUPFAM" id="SSF48452">
    <property type="entry name" value="TPR-like"/>
    <property type="match status" value="1"/>
</dbReference>
<dbReference type="InterPro" id="IPR011990">
    <property type="entry name" value="TPR-like_helical_dom_sf"/>
</dbReference>
<evidence type="ECO:0000256" key="2">
    <source>
        <dbReference type="ARBA" id="ARBA00061659"/>
    </source>
</evidence>
<comment type="similarity">
    <text evidence="2">Belongs to the PPR family. PCMP-E subfamily.</text>
</comment>
<keyword evidence="1" id="KW-0677">Repeat</keyword>
<dbReference type="PROSITE" id="PS51375">
    <property type="entry name" value="PPR"/>
    <property type="match status" value="4"/>
</dbReference>
<dbReference type="FunFam" id="1.25.40.10:FF:000344">
    <property type="entry name" value="Pentatricopeptide repeat-containing protein"/>
    <property type="match status" value="1"/>
</dbReference>
<reference evidence="5" key="1">
    <citation type="journal article" date="2023" name="Nat. Commun.">
        <title>Diploid and tetraploid genomes of Acorus and the evolution of monocots.</title>
        <authorList>
            <person name="Ma L."/>
            <person name="Liu K.W."/>
            <person name="Li Z."/>
            <person name="Hsiao Y.Y."/>
            <person name="Qi Y."/>
            <person name="Fu T."/>
            <person name="Tang G.D."/>
            <person name="Zhang D."/>
            <person name="Sun W.H."/>
            <person name="Liu D.K."/>
            <person name="Li Y."/>
            <person name="Chen G.Z."/>
            <person name="Liu X.D."/>
            <person name="Liao X.Y."/>
            <person name="Jiang Y.T."/>
            <person name="Yu X."/>
            <person name="Hao Y."/>
            <person name="Huang J."/>
            <person name="Zhao X.W."/>
            <person name="Ke S."/>
            <person name="Chen Y.Y."/>
            <person name="Wu W.L."/>
            <person name="Hsu J.L."/>
            <person name="Lin Y.F."/>
            <person name="Huang M.D."/>
            <person name="Li C.Y."/>
            <person name="Huang L."/>
            <person name="Wang Z.W."/>
            <person name="Zhao X."/>
            <person name="Zhong W.Y."/>
            <person name="Peng D.H."/>
            <person name="Ahmad S."/>
            <person name="Lan S."/>
            <person name="Zhang J.S."/>
            <person name="Tsai W.C."/>
            <person name="Van de Peer Y."/>
            <person name="Liu Z.J."/>
        </authorList>
    </citation>
    <scope>NUCLEOTIDE SEQUENCE</scope>
    <source>
        <strain evidence="5">CP</strain>
    </source>
</reference>
<evidence type="ECO:0000256" key="1">
    <source>
        <dbReference type="ARBA" id="ARBA00022737"/>
    </source>
</evidence>
<proteinExistence type="inferred from homology"/>
<dbReference type="InterPro" id="IPR032867">
    <property type="entry name" value="DYW_dom"/>
</dbReference>
<dbReference type="FunFam" id="1.25.40.10:FF:000090">
    <property type="entry name" value="Pentatricopeptide repeat-containing protein, chloroplastic"/>
    <property type="match status" value="1"/>
</dbReference>
<feature type="repeat" description="PPR" evidence="3">
    <location>
        <begin position="174"/>
        <end position="208"/>
    </location>
</feature>
<protein>
    <submittedName>
        <fullName evidence="5">Pentatricopeptide repeat-containing protein</fullName>
    </submittedName>
</protein>
<feature type="repeat" description="PPR" evidence="3">
    <location>
        <begin position="479"/>
        <end position="513"/>
    </location>
</feature>
<dbReference type="NCBIfam" id="TIGR00756">
    <property type="entry name" value="PPR"/>
    <property type="match status" value="4"/>
</dbReference>
<dbReference type="Pfam" id="PF01535">
    <property type="entry name" value="PPR"/>
    <property type="match status" value="3"/>
</dbReference>
<accession>A0AAV9EU01</accession>
<dbReference type="Pfam" id="PF14432">
    <property type="entry name" value="DYW_deaminase"/>
    <property type="match status" value="1"/>
</dbReference>
<dbReference type="FunFam" id="1.25.40.10:FF:000205">
    <property type="entry name" value="Pentatricopeptide repeat-containing protein, mitochondrial"/>
    <property type="match status" value="1"/>
</dbReference>
<dbReference type="InterPro" id="IPR046848">
    <property type="entry name" value="E_motif"/>
</dbReference>
<evidence type="ECO:0000259" key="4">
    <source>
        <dbReference type="Pfam" id="PF14432"/>
    </source>
</evidence>
<dbReference type="InterPro" id="IPR046960">
    <property type="entry name" value="PPR_At4g14850-like_plant"/>
</dbReference>